<keyword evidence="2" id="KW-0472">Membrane</keyword>
<feature type="compositionally biased region" description="Gly residues" evidence="1">
    <location>
        <begin position="516"/>
        <end position="540"/>
    </location>
</feature>
<feature type="transmembrane region" description="Helical" evidence="2">
    <location>
        <begin position="246"/>
        <end position="267"/>
    </location>
</feature>
<evidence type="ECO:0000256" key="2">
    <source>
        <dbReference type="SAM" id="Phobius"/>
    </source>
</evidence>
<keyword evidence="2" id="KW-0812">Transmembrane</keyword>
<feature type="transmembrane region" description="Helical" evidence="2">
    <location>
        <begin position="128"/>
        <end position="153"/>
    </location>
</feature>
<organism evidence="3 4">
    <name type="scientific">Citricoccus parietis</name>
    <dbReference type="NCBI Taxonomy" id="592307"/>
    <lineage>
        <taxon>Bacteria</taxon>
        <taxon>Bacillati</taxon>
        <taxon>Actinomycetota</taxon>
        <taxon>Actinomycetes</taxon>
        <taxon>Micrococcales</taxon>
        <taxon>Micrococcaceae</taxon>
        <taxon>Citricoccus</taxon>
    </lineage>
</organism>
<gene>
    <name evidence="3" type="ORF">ACFFIO_02950</name>
</gene>
<name>A0ABV6F299_9MICC</name>
<feature type="transmembrane region" description="Helical" evidence="2">
    <location>
        <begin position="455"/>
        <end position="475"/>
    </location>
</feature>
<feature type="transmembrane region" description="Helical" evidence="2">
    <location>
        <begin position="596"/>
        <end position="613"/>
    </location>
</feature>
<feature type="transmembrane region" description="Helical" evidence="2">
    <location>
        <begin position="15"/>
        <end position="31"/>
    </location>
</feature>
<feature type="transmembrane region" description="Helical" evidence="2">
    <location>
        <begin position="51"/>
        <end position="75"/>
    </location>
</feature>
<accession>A0ABV6F299</accession>
<protein>
    <recommendedName>
        <fullName evidence="5">DUF2157 domain-containing protein</fullName>
    </recommendedName>
</protein>
<comment type="caution">
    <text evidence="3">The sequence shown here is derived from an EMBL/GenBank/DDBJ whole genome shotgun (WGS) entry which is preliminary data.</text>
</comment>
<feature type="transmembrane region" description="Helical" evidence="2">
    <location>
        <begin position="279"/>
        <end position="298"/>
    </location>
</feature>
<evidence type="ECO:0000256" key="1">
    <source>
        <dbReference type="SAM" id="MobiDB-lite"/>
    </source>
</evidence>
<keyword evidence="2" id="KW-1133">Transmembrane helix</keyword>
<feature type="region of interest" description="Disordered" evidence="1">
    <location>
        <begin position="482"/>
        <end position="540"/>
    </location>
</feature>
<feature type="transmembrane region" description="Helical" evidence="2">
    <location>
        <begin position="355"/>
        <end position="374"/>
    </location>
</feature>
<sequence length="663" mass="68724">MLVSTVVDRLGGNESAARAAAVVALVVGLALRSRYAGRLPGSDESGGSAGFLTAPATSWLVTGAVILLWFVELAAGEGDRAALMVMALALIGAGLVLRVSAGGHWAVLAGAVGLVVVASAWFDLTGGWLPAALFPTSAAAALILLLTLSVAAWEIAVSTGRLMPSAGSDPASLSASSSWPSLWPSLPWLNDLALFRPVAAATGWAVALVLGLTGELDRDPHSGALGMTVAVGALVLYVFARTRGMVALVAGTVIGVPLSGWLLLPWWKERGWWVPDEAWTAVIIGVLSAAVLGLWALVDGRQGHRSSVTAEAVQAVQVAESVASVASVASAAAVAAAGPAEFSVALEPSSRQRPAILWQGGLAVMLVLALGTVVALEPRAGLPENAVVWTALAAAVAGIWLTVDAWGRTLLWAETLGGKTQWVLWGRDAAVLLTFAAASRAWWQTSVPDDPGRAGWWNVQLLVLVLVGLGFRHVLRNRTLLGQEPGMESKQEPGQESGQEPGQQPRQDPTQERGGLEAGGLEVGGSQAGGAETGGAETGGTEAGLRRPVIYFGAAAGVFTLAALYVLANGTALMQLTVLGGFGLLVVLGLMRREQLLTWWGAAGVAMSVLWYLRGYTYIYLALLGLVLIVLAVRQLRRHQARQSAGGPDPARIRPGSPPETRA</sequence>
<feature type="transmembrane region" description="Helical" evidence="2">
    <location>
        <begin position="619"/>
        <end position="636"/>
    </location>
</feature>
<feature type="transmembrane region" description="Helical" evidence="2">
    <location>
        <begin position="573"/>
        <end position="591"/>
    </location>
</feature>
<feature type="transmembrane region" description="Helical" evidence="2">
    <location>
        <begin position="386"/>
        <end position="403"/>
    </location>
</feature>
<feature type="transmembrane region" description="Helical" evidence="2">
    <location>
        <begin position="220"/>
        <end position="239"/>
    </location>
</feature>
<dbReference type="EMBL" id="JBHLWH010000009">
    <property type="protein sequence ID" value="MFC0247454.1"/>
    <property type="molecule type" value="Genomic_DNA"/>
</dbReference>
<feature type="transmembrane region" description="Helical" evidence="2">
    <location>
        <begin position="105"/>
        <end position="122"/>
    </location>
</feature>
<feature type="transmembrane region" description="Helical" evidence="2">
    <location>
        <begin position="193"/>
        <end position="214"/>
    </location>
</feature>
<dbReference type="RefSeq" id="WP_378040111.1">
    <property type="nucleotide sequence ID" value="NZ_JBHLWH010000009.1"/>
</dbReference>
<evidence type="ECO:0008006" key="5">
    <source>
        <dbReference type="Google" id="ProtNLM"/>
    </source>
</evidence>
<evidence type="ECO:0000313" key="4">
    <source>
        <dbReference type="Proteomes" id="UP001589766"/>
    </source>
</evidence>
<keyword evidence="4" id="KW-1185">Reference proteome</keyword>
<dbReference type="Proteomes" id="UP001589766">
    <property type="component" value="Unassembled WGS sequence"/>
</dbReference>
<feature type="transmembrane region" description="Helical" evidence="2">
    <location>
        <begin position="549"/>
        <end position="567"/>
    </location>
</feature>
<feature type="region of interest" description="Disordered" evidence="1">
    <location>
        <begin position="642"/>
        <end position="663"/>
    </location>
</feature>
<evidence type="ECO:0000313" key="3">
    <source>
        <dbReference type="EMBL" id="MFC0247454.1"/>
    </source>
</evidence>
<reference evidence="3 4" key="1">
    <citation type="submission" date="2024-09" db="EMBL/GenBank/DDBJ databases">
        <authorList>
            <person name="Sun Q."/>
            <person name="Mori K."/>
        </authorList>
    </citation>
    <scope>NUCLEOTIDE SEQUENCE [LARGE SCALE GENOMIC DNA]</scope>
    <source>
        <strain evidence="3 4">CCM 7609</strain>
    </source>
</reference>
<feature type="transmembrane region" description="Helical" evidence="2">
    <location>
        <begin position="81"/>
        <end position="98"/>
    </location>
</feature>
<feature type="compositionally biased region" description="Low complexity" evidence="1">
    <location>
        <begin position="494"/>
        <end position="507"/>
    </location>
</feature>
<proteinExistence type="predicted"/>